<dbReference type="Pfam" id="PF19647">
    <property type="entry name" value="Septknot"/>
    <property type="match status" value="1"/>
</dbReference>
<proteinExistence type="predicted"/>
<keyword evidence="3" id="KW-1185">Reference proteome</keyword>
<dbReference type="Proteomes" id="UP001061302">
    <property type="component" value="Chromosome"/>
</dbReference>
<protein>
    <submittedName>
        <fullName evidence="2">DUF6150 family protein</fullName>
    </submittedName>
</protein>
<accession>A0ABY6DSA7</accession>
<dbReference type="RefSeq" id="WP_263126690.1">
    <property type="nucleotide sequence ID" value="NZ_CP106753.1"/>
</dbReference>
<evidence type="ECO:0000259" key="1">
    <source>
        <dbReference type="Pfam" id="PF19647"/>
    </source>
</evidence>
<gene>
    <name evidence="2" type="ORF">N8I74_09695</name>
</gene>
<name>A0ABY6DSA7_9NEIS</name>
<feature type="domain" description="7(1) septoil knot" evidence="1">
    <location>
        <begin position="31"/>
        <end position="110"/>
    </location>
</feature>
<evidence type="ECO:0000313" key="2">
    <source>
        <dbReference type="EMBL" id="UXY17259.1"/>
    </source>
</evidence>
<dbReference type="EMBL" id="CP106753">
    <property type="protein sequence ID" value="UXY17259.1"/>
    <property type="molecule type" value="Genomic_DNA"/>
</dbReference>
<reference evidence="2" key="1">
    <citation type="submission" date="2022-10" db="EMBL/GenBank/DDBJ databases">
        <title>Chitiniphilus purpureus sp. nov., a novel chitin-degrading bacterium isolated from crawfish pond sediment.</title>
        <authorList>
            <person name="Li K."/>
        </authorList>
    </citation>
    <scope>NUCLEOTIDE SEQUENCE</scope>
    <source>
        <strain evidence="2">CD1</strain>
    </source>
</reference>
<organism evidence="2 3">
    <name type="scientific">Chitiniphilus purpureus</name>
    <dbReference type="NCBI Taxonomy" id="2981137"/>
    <lineage>
        <taxon>Bacteria</taxon>
        <taxon>Pseudomonadati</taxon>
        <taxon>Pseudomonadota</taxon>
        <taxon>Betaproteobacteria</taxon>
        <taxon>Neisseriales</taxon>
        <taxon>Chitinibacteraceae</taxon>
        <taxon>Chitiniphilus</taxon>
    </lineage>
</organism>
<sequence length="123" mass="13320">MSHGDSIECAVPGSKRASDARGGRCRGQALMACVYQAASPGEAQLRVAIVGRGEADLLVRRVGSRGLARGEARWFITRDRQDAGLWIHFTSIGMAELKVCFVDADGEAGWVRPHRLQGRLITT</sequence>
<dbReference type="InterPro" id="IPR046148">
    <property type="entry name" value="Septknot"/>
</dbReference>
<evidence type="ECO:0000313" key="3">
    <source>
        <dbReference type="Proteomes" id="UP001061302"/>
    </source>
</evidence>